<proteinExistence type="predicted"/>
<comment type="caution">
    <text evidence="2">The sequence shown here is derived from an EMBL/GenBank/DDBJ whole genome shotgun (WGS) entry which is preliminary data.</text>
</comment>
<name>A0A317W6M3_9EURO</name>
<sequence length="786" mass="89521">MCAMGRFGESGGRSLGNAGEAGEAGKLTWAFLYHCLPQLGEAQSSLFALSSLYGVPHLRDAISDKEVNSRIHSWLISMDVTMEDNLEVAVDVGDDLASLRGLVRLGQFKEAISLYDDRLAQHQDSFAVVAGYADLLLEQGAFKDLKAFADRALFNPPGEFAPEEVLLLKVLQCLAQYHTRCALVPALRAALDGLHLLSKEVVLNERPTDVQIQLAEACMRIISYAARQSNFLDTPLYRPLLHWVIRDNSQPARPQAAMESNDDCQNHLQINTWHRNLVEHNYHWPSHRLLRFILPVLGDTGGFYVLNGSFEAFFQIPALSDAANVFLGPMEVVEGDEQRLLANFANASLLATFLGGKSTQQDVRKAHVQFQGITQSLATMIESTYPRLTNTRVYWNWQLSRCTLPREPVQLVQWADSEGMPACSSSHGKRRYRSQESLESIRIKAKELGDYELLQCVLQYEDIEIWDSPERQQAIDELHKLQSEIMQDLPAYLQGLADGYLLEWLLRRFNRGGVSRDPTLPTGVGAHRGSQQYLNANCKRQFGFTPFPQTYEPILANPTGTIFYPPLGQDLVGKIENFLARFPYRFENRLTRLDARRSLILFGIPSLAWKAKRAEYVHLVQVNANWEARQKGREVAFVGRFLPSELHSQLQSCFPEPIWKPDPYPYDGGLRADSSKDAIARSRAHPRTTRERLEKFELDKEKRRMHHQYLLLVVPQNRTFIFPFRWGRSKEALEETVKELFKFDTFLEPWISSGRYRFTDWRGGRVQPDKWTTVVKPGATVGIRPI</sequence>
<accession>A0A317W6M3</accession>
<dbReference type="Proteomes" id="UP000246702">
    <property type="component" value="Unassembled WGS sequence"/>
</dbReference>
<feature type="domain" description="Ubiquitin-like" evidence="1">
    <location>
        <begin position="716"/>
        <end position="783"/>
    </location>
</feature>
<reference evidence="2 3" key="1">
    <citation type="submission" date="2016-12" db="EMBL/GenBank/DDBJ databases">
        <title>The genomes of Aspergillus section Nigri reveals drivers in fungal speciation.</title>
        <authorList>
            <consortium name="DOE Joint Genome Institute"/>
            <person name="Vesth T.C."/>
            <person name="Nybo J."/>
            <person name="Theobald S."/>
            <person name="Brandl J."/>
            <person name="Frisvad J.C."/>
            <person name="Nielsen K.F."/>
            <person name="Lyhne E.K."/>
            <person name="Kogle M.E."/>
            <person name="Kuo A."/>
            <person name="Riley R."/>
            <person name="Clum A."/>
            <person name="Nolan M."/>
            <person name="Lipzen A."/>
            <person name="Salamov A."/>
            <person name="Henrissat B."/>
            <person name="Wiebenga A."/>
            <person name="De Vries R.P."/>
            <person name="Grigoriev I.V."/>
            <person name="Mortensen U.H."/>
            <person name="Andersen M.R."/>
            <person name="Baker S.E."/>
        </authorList>
    </citation>
    <scope>NUCLEOTIDE SEQUENCE [LARGE SCALE GENOMIC DNA]</scope>
    <source>
        <strain evidence="2 3">CBS 115572</strain>
    </source>
</reference>
<dbReference type="GeneID" id="37118533"/>
<dbReference type="OrthoDB" id="4838614at2759"/>
<dbReference type="RefSeq" id="XP_025465673.1">
    <property type="nucleotide sequence ID" value="XM_025616390.1"/>
</dbReference>
<protein>
    <recommendedName>
        <fullName evidence="1">Ubiquitin-like domain-containing protein</fullName>
    </recommendedName>
</protein>
<dbReference type="EMBL" id="MSFK01000020">
    <property type="protein sequence ID" value="PWY81605.1"/>
    <property type="molecule type" value="Genomic_DNA"/>
</dbReference>
<dbReference type="STRING" id="1450535.A0A317W6M3"/>
<keyword evidence="3" id="KW-1185">Reference proteome</keyword>
<dbReference type="AlphaFoldDB" id="A0A317W6M3"/>
<organism evidence="2 3">
    <name type="scientific">Aspergillus sclerotioniger CBS 115572</name>
    <dbReference type="NCBI Taxonomy" id="1450535"/>
    <lineage>
        <taxon>Eukaryota</taxon>
        <taxon>Fungi</taxon>
        <taxon>Dikarya</taxon>
        <taxon>Ascomycota</taxon>
        <taxon>Pezizomycotina</taxon>
        <taxon>Eurotiomycetes</taxon>
        <taxon>Eurotiomycetidae</taxon>
        <taxon>Eurotiales</taxon>
        <taxon>Aspergillaceae</taxon>
        <taxon>Aspergillus</taxon>
        <taxon>Aspergillus subgen. Circumdati</taxon>
    </lineage>
</organism>
<evidence type="ECO:0000313" key="3">
    <source>
        <dbReference type="Proteomes" id="UP000246702"/>
    </source>
</evidence>
<evidence type="ECO:0000259" key="1">
    <source>
        <dbReference type="Pfam" id="PF22893"/>
    </source>
</evidence>
<evidence type="ECO:0000313" key="2">
    <source>
        <dbReference type="EMBL" id="PWY81605.1"/>
    </source>
</evidence>
<dbReference type="InterPro" id="IPR054464">
    <property type="entry name" value="ULD_fung"/>
</dbReference>
<dbReference type="Pfam" id="PF22893">
    <property type="entry name" value="ULD_2"/>
    <property type="match status" value="1"/>
</dbReference>
<gene>
    <name evidence="2" type="ORF">BO94DRAFT_601550</name>
</gene>